<dbReference type="AlphaFoldDB" id="A0AAQ3PJF1"/>
<dbReference type="Pfam" id="PF13966">
    <property type="entry name" value="zf-RVT"/>
    <property type="match status" value="1"/>
</dbReference>
<dbReference type="Proteomes" id="UP001341281">
    <property type="component" value="Chromosome 01"/>
</dbReference>
<accession>A0AAQ3PJF1</accession>
<protein>
    <recommendedName>
        <fullName evidence="1">Reverse transcriptase zinc-binding domain-containing protein</fullName>
    </recommendedName>
</protein>
<sequence length="98" mass="11569">MQIEEFVSLWIRLQQVHLQPEVEDGITWKWTSDGNYSSRSAYRAQFIGSYCGYKLSLIWCAKAENKCKVFTWTLMQNKILMADNLARRDWAHQMSCTL</sequence>
<dbReference type="InterPro" id="IPR026960">
    <property type="entry name" value="RVT-Znf"/>
</dbReference>
<dbReference type="EMBL" id="CP144745">
    <property type="protein sequence ID" value="WVZ50139.1"/>
    <property type="molecule type" value="Genomic_DNA"/>
</dbReference>
<feature type="domain" description="Reverse transcriptase zinc-binding" evidence="1">
    <location>
        <begin position="36"/>
        <end position="98"/>
    </location>
</feature>
<name>A0AAQ3PJF1_PASNO</name>
<evidence type="ECO:0000259" key="1">
    <source>
        <dbReference type="Pfam" id="PF13966"/>
    </source>
</evidence>
<organism evidence="2 3">
    <name type="scientific">Paspalum notatum var. saurae</name>
    <dbReference type="NCBI Taxonomy" id="547442"/>
    <lineage>
        <taxon>Eukaryota</taxon>
        <taxon>Viridiplantae</taxon>
        <taxon>Streptophyta</taxon>
        <taxon>Embryophyta</taxon>
        <taxon>Tracheophyta</taxon>
        <taxon>Spermatophyta</taxon>
        <taxon>Magnoliopsida</taxon>
        <taxon>Liliopsida</taxon>
        <taxon>Poales</taxon>
        <taxon>Poaceae</taxon>
        <taxon>PACMAD clade</taxon>
        <taxon>Panicoideae</taxon>
        <taxon>Andropogonodae</taxon>
        <taxon>Paspaleae</taxon>
        <taxon>Paspalinae</taxon>
        <taxon>Paspalum</taxon>
    </lineage>
</organism>
<gene>
    <name evidence="2" type="ORF">U9M48_001425</name>
</gene>
<reference evidence="2 3" key="1">
    <citation type="submission" date="2024-02" db="EMBL/GenBank/DDBJ databases">
        <title>High-quality chromosome-scale genome assembly of Pensacola bahiagrass (Paspalum notatum Flugge var. saurae).</title>
        <authorList>
            <person name="Vega J.M."/>
            <person name="Podio M."/>
            <person name="Orjuela J."/>
            <person name="Siena L.A."/>
            <person name="Pessino S.C."/>
            <person name="Combes M.C."/>
            <person name="Mariac C."/>
            <person name="Albertini E."/>
            <person name="Pupilli F."/>
            <person name="Ortiz J.P.A."/>
            <person name="Leblanc O."/>
        </authorList>
    </citation>
    <scope>NUCLEOTIDE SEQUENCE [LARGE SCALE GENOMIC DNA]</scope>
    <source>
        <strain evidence="2">R1</strain>
        <tissue evidence="2">Leaf</tissue>
    </source>
</reference>
<keyword evidence="3" id="KW-1185">Reference proteome</keyword>
<proteinExistence type="predicted"/>
<evidence type="ECO:0000313" key="3">
    <source>
        <dbReference type="Proteomes" id="UP001341281"/>
    </source>
</evidence>
<evidence type="ECO:0000313" key="2">
    <source>
        <dbReference type="EMBL" id="WVZ50139.1"/>
    </source>
</evidence>